<dbReference type="AlphaFoldDB" id="A0A5B7IEM9"/>
<comment type="caution">
    <text evidence="1">The sequence shown here is derived from an EMBL/GenBank/DDBJ whole genome shotgun (WGS) entry which is preliminary data.</text>
</comment>
<keyword evidence="2" id="KW-1185">Reference proteome</keyword>
<protein>
    <submittedName>
        <fullName evidence="1">Uncharacterized protein</fullName>
    </submittedName>
</protein>
<evidence type="ECO:0000313" key="1">
    <source>
        <dbReference type="EMBL" id="MPC80426.1"/>
    </source>
</evidence>
<accession>A0A5B7IEM9</accession>
<reference evidence="1 2" key="1">
    <citation type="submission" date="2019-05" db="EMBL/GenBank/DDBJ databases">
        <title>Another draft genome of Portunus trituberculatus and its Hox gene families provides insights of decapod evolution.</title>
        <authorList>
            <person name="Jeong J.-H."/>
            <person name="Song I."/>
            <person name="Kim S."/>
            <person name="Choi T."/>
            <person name="Kim D."/>
            <person name="Ryu S."/>
            <person name="Kim W."/>
        </authorList>
    </citation>
    <scope>NUCLEOTIDE SEQUENCE [LARGE SCALE GENOMIC DNA]</scope>
    <source>
        <tissue evidence="1">Muscle</tissue>
    </source>
</reference>
<evidence type="ECO:0000313" key="2">
    <source>
        <dbReference type="Proteomes" id="UP000324222"/>
    </source>
</evidence>
<organism evidence="1 2">
    <name type="scientific">Portunus trituberculatus</name>
    <name type="common">Swimming crab</name>
    <name type="synonym">Neptunus trituberculatus</name>
    <dbReference type="NCBI Taxonomy" id="210409"/>
    <lineage>
        <taxon>Eukaryota</taxon>
        <taxon>Metazoa</taxon>
        <taxon>Ecdysozoa</taxon>
        <taxon>Arthropoda</taxon>
        <taxon>Crustacea</taxon>
        <taxon>Multicrustacea</taxon>
        <taxon>Malacostraca</taxon>
        <taxon>Eumalacostraca</taxon>
        <taxon>Eucarida</taxon>
        <taxon>Decapoda</taxon>
        <taxon>Pleocyemata</taxon>
        <taxon>Brachyura</taxon>
        <taxon>Eubrachyura</taxon>
        <taxon>Portunoidea</taxon>
        <taxon>Portunidae</taxon>
        <taxon>Portuninae</taxon>
        <taxon>Portunus</taxon>
    </lineage>
</organism>
<proteinExistence type="predicted"/>
<name>A0A5B7IEM9_PORTR</name>
<gene>
    <name evidence="1" type="ORF">E2C01_075006</name>
</gene>
<dbReference type="Proteomes" id="UP000324222">
    <property type="component" value="Unassembled WGS sequence"/>
</dbReference>
<dbReference type="EMBL" id="VSRR010053988">
    <property type="protein sequence ID" value="MPC80426.1"/>
    <property type="molecule type" value="Genomic_DNA"/>
</dbReference>
<sequence>MEDDEGTMRKGLTCSSQRCGKCHLEHVCPTSAGVRQGVQQRHVICHAVTLVKEHQINMDG</sequence>